<keyword evidence="2" id="KW-0812">Transmembrane</keyword>
<keyword evidence="2" id="KW-1133">Transmembrane helix</keyword>
<feature type="compositionally biased region" description="Low complexity" evidence="1">
    <location>
        <begin position="42"/>
        <end position="51"/>
    </location>
</feature>
<sequence>MGDAPDAVTDPAGERPASPFADSPPWWAAEPAAELVGAGTGPLPVAAAPDRPAAPPFVHDVPVQAAPADAPPAPADAPPAPPAAPRSRRPFVLGAAAALAVAAAAGAAVLVADRSPEPLRIAIPASAGGLSRSAAAPSASAAYPFVAGRAADLGLPVRSAVYTGAGARSVLFLGGTGEIDDPAALLARLRPATFISAHAVQPGAGGGKAACGRFAVLAEIHQYCAWATADTFGVLASDVPVAPTATGDLSPVLRTLRPALEHRG</sequence>
<keyword evidence="4" id="KW-1185">Reference proteome</keyword>
<protein>
    <submittedName>
        <fullName evidence="3">Uncharacterized protein</fullName>
    </submittedName>
</protein>
<reference evidence="3 4" key="1">
    <citation type="submission" date="2021-07" db="EMBL/GenBank/DDBJ databases">
        <title>Actinomadura sp. PM05-2 isolated from lichen.</title>
        <authorList>
            <person name="Somphong A."/>
            <person name="Phongsopitanun W."/>
            <person name="Tanasupawat S."/>
            <person name="Peongsungnone V."/>
        </authorList>
    </citation>
    <scope>NUCLEOTIDE SEQUENCE [LARGE SCALE GENOMIC DNA]</scope>
    <source>
        <strain evidence="3 4">PM05-2</strain>
    </source>
</reference>
<evidence type="ECO:0000256" key="2">
    <source>
        <dbReference type="SAM" id="Phobius"/>
    </source>
</evidence>
<accession>A0ABS7FUT0</accession>
<feature type="compositionally biased region" description="Pro residues" evidence="1">
    <location>
        <begin position="69"/>
        <end position="84"/>
    </location>
</feature>
<name>A0ABS7FUT0_9ACTN</name>
<keyword evidence="2" id="KW-0472">Membrane</keyword>
<feature type="region of interest" description="Disordered" evidence="1">
    <location>
        <begin position="38"/>
        <end position="86"/>
    </location>
</feature>
<evidence type="ECO:0000256" key="1">
    <source>
        <dbReference type="SAM" id="MobiDB-lite"/>
    </source>
</evidence>
<organism evidence="3 4">
    <name type="scientific">Actinomadura parmotrematis</name>
    <dbReference type="NCBI Taxonomy" id="2864039"/>
    <lineage>
        <taxon>Bacteria</taxon>
        <taxon>Bacillati</taxon>
        <taxon>Actinomycetota</taxon>
        <taxon>Actinomycetes</taxon>
        <taxon>Streptosporangiales</taxon>
        <taxon>Thermomonosporaceae</taxon>
        <taxon>Actinomadura</taxon>
    </lineage>
</organism>
<dbReference type="RefSeq" id="WP_220167320.1">
    <property type="nucleotide sequence ID" value="NZ_JAIBOA010000010.1"/>
</dbReference>
<gene>
    <name evidence="3" type="ORF">K1Y72_16970</name>
</gene>
<dbReference type="Proteomes" id="UP000774570">
    <property type="component" value="Unassembled WGS sequence"/>
</dbReference>
<dbReference type="EMBL" id="JAIBOA010000010">
    <property type="protein sequence ID" value="MBW8484081.1"/>
    <property type="molecule type" value="Genomic_DNA"/>
</dbReference>
<proteinExistence type="predicted"/>
<evidence type="ECO:0000313" key="3">
    <source>
        <dbReference type="EMBL" id="MBW8484081.1"/>
    </source>
</evidence>
<comment type="caution">
    <text evidence="3">The sequence shown here is derived from an EMBL/GenBank/DDBJ whole genome shotgun (WGS) entry which is preliminary data.</text>
</comment>
<feature type="region of interest" description="Disordered" evidence="1">
    <location>
        <begin position="1"/>
        <end position="26"/>
    </location>
</feature>
<evidence type="ECO:0000313" key="4">
    <source>
        <dbReference type="Proteomes" id="UP000774570"/>
    </source>
</evidence>
<feature type="transmembrane region" description="Helical" evidence="2">
    <location>
        <begin position="91"/>
        <end position="112"/>
    </location>
</feature>